<keyword evidence="3" id="KW-1185">Reference proteome</keyword>
<keyword evidence="1" id="KW-0812">Transmembrane</keyword>
<proteinExistence type="predicted"/>
<gene>
    <name evidence="2" type="ORF">BBN63_19015</name>
</gene>
<protein>
    <submittedName>
        <fullName evidence="2">Uncharacterized protein</fullName>
    </submittedName>
</protein>
<evidence type="ECO:0000256" key="1">
    <source>
        <dbReference type="SAM" id="Phobius"/>
    </source>
</evidence>
<dbReference type="Proteomes" id="UP000189677">
    <property type="component" value="Chromosome"/>
</dbReference>
<dbReference type="AlphaFoldDB" id="A0A1U9QUU4"/>
<accession>A0A1U9QUU4</accession>
<dbReference type="KEGG" id="snw:BBN63_19015"/>
<evidence type="ECO:0000313" key="3">
    <source>
        <dbReference type="Proteomes" id="UP000189677"/>
    </source>
</evidence>
<name>A0A1U9QUU4_STRNV</name>
<keyword evidence="1" id="KW-1133">Transmembrane helix</keyword>
<organism evidence="2 3">
    <name type="scientific">Streptomyces niveus</name>
    <name type="common">Streptomyces spheroides</name>
    <dbReference type="NCBI Taxonomy" id="193462"/>
    <lineage>
        <taxon>Bacteria</taxon>
        <taxon>Bacillati</taxon>
        <taxon>Actinomycetota</taxon>
        <taxon>Actinomycetes</taxon>
        <taxon>Kitasatosporales</taxon>
        <taxon>Streptomycetaceae</taxon>
        <taxon>Streptomyces</taxon>
    </lineage>
</organism>
<keyword evidence="1" id="KW-0472">Membrane</keyword>
<dbReference type="RefSeq" id="WP_078076588.1">
    <property type="nucleotide sequence ID" value="NZ_CP018047.1"/>
</dbReference>
<sequence>MTTTFLGDTVVIERAGESTTIPLRVIRAVRAAEGRSRTVEITLADDAVHSVEANNATAATAFVAAVAAVLPARPDGRGSALVRTEPSAAGPPLFASRRNLVLFVTAVLGYLAYVTYLGVAHGAPAVIGAVIGLLPLGLAALAAVQTVTRLYDKTVLRRRGVIVLARSTGRLGKRSVYAFTDAGGNAHQYRSGLHADTLEIAYDPANPKRMASMTPLVLEVPRVIVLVLFTALFGAVGVGAVFGSVLP</sequence>
<evidence type="ECO:0000313" key="2">
    <source>
        <dbReference type="EMBL" id="AQU68002.1"/>
    </source>
</evidence>
<dbReference type="EMBL" id="CP018047">
    <property type="protein sequence ID" value="AQU68002.1"/>
    <property type="molecule type" value="Genomic_DNA"/>
</dbReference>
<feature type="transmembrane region" description="Helical" evidence="1">
    <location>
        <begin position="100"/>
        <end position="119"/>
    </location>
</feature>
<feature type="transmembrane region" description="Helical" evidence="1">
    <location>
        <begin position="125"/>
        <end position="148"/>
    </location>
</feature>
<feature type="transmembrane region" description="Helical" evidence="1">
    <location>
        <begin position="223"/>
        <end position="246"/>
    </location>
</feature>
<dbReference type="OrthoDB" id="4233892at2"/>
<reference evidence="2 3" key="1">
    <citation type="submission" date="2016-11" db="EMBL/GenBank/DDBJ databases">
        <title>Complete genome sequence of Streptomyces niveus SCSIO 3406.</title>
        <authorList>
            <person name="Zhu Q."/>
            <person name="Cheng W."/>
            <person name="Song Y."/>
            <person name="Li Q."/>
            <person name="Ju J."/>
        </authorList>
    </citation>
    <scope>NUCLEOTIDE SEQUENCE [LARGE SCALE GENOMIC DNA]</scope>
    <source>
        <strain evidence="2 3">SCSIO 3406</strain>
    </source>
</reference>